<reference evidence="2 3" key="1">
    <citation type="submission" date="2022-08" db="EMBL/GenBank/DDBJ databases">
        <title>Tractidigestivibacter montrealensis type strain KD21.</title>
        <authorList>
            <person name="Diop K."/>
            <person name="Richard C."/>
            <person name="Routy B."/>
        </authorList>
    </citation>
    <scope>NUCLEOTIDE SEQUENCE [LARGE SCALE GENOMIC DNA]</scope>
    <source>
        <strain evidence="2 3">KD21</strain>
    </source>
</reference>
<keyword evidence="3" id="KW-1185">Reference proteome</keyword>
<dbReference type="PROSITE" id="PS50164">
    <property type="entry name" value="GIY_YIG"/>
    <property type="match status" value="1"/>
</dbReference>
<dbReference type="RefSeq" id="WP_258499509.1">
    <property type="nucleotide sequence ID" value="NZ_JANSKA010000006.1"/>
</dbReference>
<dbReference type="CDD" id="cd10439">
    <property type="entry name" value="GIY-YIG_COG3410"/>
    <property type="match status" value="1"/>
</dbReference>
<proteinExistence type="predicted"/>
<organism evidence="2 3">
    <name type="scientific">Tractidigestivibacter montrealensis</name>
    <dbReference type="NCBI Taxonomy" id="2972466"/>
    <lineage>
        <taxon>Bacteria</taxon>
        <taxon>Bacillati</taxon>
        <taxon>Actinomycetota</taxon>
        <taxon>Coriobacteriia</taxon>
        <taxon>Coriobacteriales</taxon>
        <taxon>Atopobiaceae</taxon>
        <taxon>Tractidigestivibacter</taxon>
    </lineage>
</organism>
<dbReference type="InterPro" id="IPR000305">
    <property type="entry name" value="GIY-YIG_endonuc"/>
</dbReference>
<feature type="domain" description="GIY-YIG" evidence="1">
    <location>
        <begin position="46"/>
        <end position="150"/>
    </location>
</feature>
<dbReference type="EMBL" id="JANSKA010000006">
    <property type="protein sequence ID" value="MCR9037078.1"/>
    <property type="molecule type" value="Genomic_DNA"/>
</dbReference>
<dbReference type="InterPro" id="IPR018647">
    <property type="entry name" value="SLFN_3-like_DNA/RNA_helicase"/>
</dbReference>
<dbReference type="SUPFAM" id="SSF52540">
    <property type="entry name" value="P-loop containing nucleoside triphosphate hydrolases"/>
    <property type="match status" value="1"/>
</dbReference>
<comment type="caution">
    <text evidence="2">The sequence shown here is derived from an EMBL/GenBank/DDBJ whole genome shotgun (WGS) entry which is preliminary data.</text>
</comment>
<evidence type="ECO:0000313" key="2">
    <source>
        <dbReference type="EMBL" id="MCR9037078.1"/>
    </source>
</evidence>
<evidence type="ECO:0000259" key="1">
    <source>
        <dbReference type="PROSITE" id="PS50164"/>
    </source>
</evidence>
<sequence length="705" mass="78602">MSVRQPVVIDVPFRADDIQIEQCIDQVQCEVDGSELTADERRLLKTYPTVYIIRGKERKRARGGYEYDDFVVYVGETNSIVRRTKEHYTDDVTYRSERGKKAWRRLNQPGSHILVIAQNHFNKSLTLDLENNFLSYLLASGASHVTLVNGRGNPQEDYYTKPELPIITSQAWRKLNRYEPELFPAESVIRDSAIFKASPFRALGKDQIAAEDAILGRLRDLMNGWAAAPQPPDSSAPVENGELIVVEGMAGTGKTVLLSHLFLRIMNELVVPVAGDGSGGKITERPVNACLLINHEEQLTVYNAIMKRLGLQNKDGVVVDKPTRFINKHSESGHGNGLARQDYPCDPVDVALVDEAHLLLTQGNQGYSGSRNMLVDIMRRARVVIAVYDLGQVLRKSQELDASMRDALFPEKRFSDGKVRCARRAANVAGFPFHVENLLLRQQYRIDACDEVVRWIDDFANGRGVGPIPQDPAREGHTPYQIKVFDSPYDLKMAIEERAFAFDASSGEIVDDTSHGLSRVLATYDWPYSGQSKPESGVWEVRIYREQGGWVSYGASGARGGRGSRHAQAAASIAEVPRTQYFHMPWNYQTSATGDEAAREHDKAWAEQPHTLGECGSIYTIQGFDLNYAGVIIGPSVCWREGRLAFDPSKSCNSQAINGSEDPEANLRHELNVLLKRGVHGLYLFAVDGALEHRLLEMQEAGASE</sequence>
<evidence type="ECO:0000313" key="3">
    <source>
        <dbReference type="Proteomes" id="UP001204320"/>
    </source>
</evidence>
<name>A0ABT1ZA37_9ACTN</name>
<gene>
    <name evidence="2" type="ORF">NVS32_08985</name>
</gene>
<dbReference type="Pfam" id="PF09848">
    <property type="entry name" value="SLFN-g3_helicase"/>
    <property type="match status" value="1"/>
</dbReference>
<protein>
    <submittedName>
        <fullName evidence="2">DUF2075 domain-containing protein</fullName>
    </submittedName>
</protein>
<dbReference type="InterPro" id="IPR027417">
    <property type="entry name" value="P-loop_NTPase"/>
</dbReference>
<dbReference type="Proteomes" id="UP001204320">
    <property type="component" value="Unassembled WGS sequence"/>
</dbReference>
<accession>A0ABT1ZA37</accession>